<feature type="signal peptide" evidence="2">
    <location>
        <begin position="1"/>
        <end position="32"/>
    </location>
</feature>
<evidence type="ECO:0000256" key="2">
    <source>
        <dbReference type="SAM" id="SignalP"/>
    </source>
</evidence>
<feature type="region of interest" description="Disordered" evidence="1">
    <location>
        <begin position="32"/>
        <end position="89"/>
    </location>
</feature>
<feature type="compositionally biased region" description="Basic and acidic residues" evidence="1">
    <location>
        <begin position="78"/>
        <end position="89"/>
    </location>
</feature>
<feature type="chain" id="PRO_5040234301" evidence="2">
    <location>
        <begin position="33"/>
        <end position="373"/>
    </location>
</feature>
<sequence length="373" mass="42654">MRISRLLSWLVVFFVAVVVSWTALSLSVGVQADSHGDRDKDGRPANGLGLDVNTKFPRQAHHTESNTSSVSEDSTSLSKRDQYSQERKGLSTQGKELICLMQERLDGNGNLYANLKGRETNTQSQWDSFQQLEADGWVRQTNNLFVNVDMFSGMLQSLEQSTSNDQYTPVLWKHKGTQTSDGKWTGTQAQYLNYFNTEEGIIIMILAYGPAYMMTHREPIAPNPQLPEHIKQWSDVTWIEWQHQCNNNAGCIRKIKYFVIWHVNNIAFQHMAQYRYNWPDDQIPEWSSERNQKMIISKHIHWAAPFIATPVGRAPAWFLISHKRDLGVKQITAVQVFRDQNQRTNTETGAMLMYVGAVTSPQRSKEPGCCVIL</sequence>
<keyword evidence="2" id="KW-0732">Signal</keyword>
<dbReference type="AlphaFoldDB" id="A0A9P4IF54"/>
<evidence type="ECO:0000256" key="1">
    <source>
        <dbReference type="SAM" id="MobiDB-lite"/>
    </source>
</evidence>
<protein>
    <submittedName>
        <fullName evidence="3">Uncharacterized protein</fullName>
    </submittedName>
</protein>
<comment type="caution">
    <text evidence="3">The sequence shown here is derived from an EMBL/GenBank/DDBJ whole genome shotgun (WGS) entry which is preliminary data.</text>
</comment>
<feature type="compositionally biased region" description="Basic and acidic residues" evidence="1">
    <location>
        <begin position="34"/>
        <end position="43"/>
    </location>
</feature>
<dbReference type="OrthoDB" id="5337308at2759"/>
<feature type="compositionally biased region" description="Low complexity" evidence="1">
    <location>
        <begin position="65"/>
        <end position="77"/>
    </location>
</feature>
<dbReference type="EMBL" id="ML978128">
    <property type="protein sequence ID" value="KAF2097081.1"/>
    <property type="molecule type" value="Genomic_DNA"/>
</dbReference>
<proteinExistence type="predicted"/>
<accession>A0A9P4IF54</accession>
<gene>
    <name evidence="3" type="ORF">NA57DRAFT_77335</name>
</gene>
<keyword evidence="4" id="KW-1185">Reference proteome</keyword>
<dbReference type="Proteomes" id="UP000799772">
    <property type="component" value="Unassembled WGS sequence"/>
</dbReference>
<evidence type="ECO:0000313" key="3">
    <source>
        <dbReference type="EMBL" id="KAF2097081.1"/>
    </source>
</evidence>
<reference evidence="3" key="1">
    <citation type="journal article" date="2020" name="Stud. Mycol.">
        <title>101 Dothideomycetes genomes: a test case for predicting lifestyles and emergence of pathogens.</title>
        <authorList>
            <person name="Haridas S."/>
            <person name="Albert R."/>
            <person name="Binder M."/>
            <person name="Bloem J."/>
            <person name="Labutti K."/>
            <person name="Salamov A."/>
            <person name="Andreopoulos B."/>
            <person name="Baker S."/>
            <person name="Barry K."/>
            <person name="Bills G."/>
            <person name="Bluhm B."/>
            <person name="Cannon C."/>
            <person name="Castanera R."/>
            <person name="Culley D."/>
            <person name="Daum C."/>
            <person name="Ezra D."/>
            <person name="Gonzalez J."/>
            <person name="Henrissat B."/>
            <person name="Kuo A."/>
            <person name="Liang C."/>
            <person name="Lipzen A."/>
            <person name="Lutzoni F."/>
            <person name="Magnuson J."/>
            <person name="Mondo S."/>
            <person name="Nolan M."/>
            <person name="Ohm R."/>
            <person name="Pangilinan J."/>
            <person name="Park H.-J."/>
            <person name="Ramirez L."/>
            <person name="Alfaro M."/>
            <person name="Sun H."/>
            <person name="Tritt A."/>
            <person name="Yoshinaga Y."/>
            <person name="Zwiers L.-H."/>
            <person name="Turgeon B."/>
            <person name="Goodwin S."/>
            <person name="Spatafora J."/>
            <person name="Crous P."/>
            <person name="Grigoriev I."/>
        </authorList>
    </citation>
    <scope>NUCLEOTIDE SEQUENCE</scope>
    <source>
        <strain evidence="3">CBS 133067</strain>
    </source>
</reference>
<evidence type="ECO:0000313" key="4">
    <source>
        <dbReference type="Proteomes" id="UP000799772"/>
    </source>
</evidence>
<name>A0A9P4IF54_9PEZI</name>
<organism evidence="3 4">
    <name type="scientific">Rhizodiscina lignyota</name>
    <dbReference type="NCBI Taxonomy" id="1504668"/>
    <lineage>
        <taxon>Eukaryota</taxon>
        <taxon>Fungi</taxon>
        <taxon>Dikarya</taxon>
        <taxon>Ascomycota</taxon>
        <taxon>Pezizomycotina</taxon>
        <taxon>Dothideomycetes</taxon>
        <taxon>Pleosporomycetidae</taxon>
        <taxon>Aulographales</taxon>
        <taxon>Rhizodiscinaceae</taxon>
        <taxon>Rhizodiscina</taxon>
    </lineage>
</organism>